<dbReference type="GO" id="GO:0005829">
    <property type="term" value="C:cytosol"/>
    <property type="evidence" value="ECO:0007669"/>
    <property type="project" value="TreeGrafter"/>
</dbReference>
<feature type="coiled-coil region" evidence="3">
    <location>
        <begin position="56"/>
        <end position="105"/>
    </location>
</feature>
<dbReference type="PANTHER" id="PTHR35089">
    <property type="entry name" value="CHAPERONE PROTEIN SKP"/>
    <property type="match status" value="1"/>
</dbReference>
<protein>
    <submittedName>
        <fullName evidence="5">OmpH family outer membrane protein</fullName>
    </submittedName>
</protein>
<dbReference type="InterPro" id="IPR024930">
    <property type="entry name" value="Skp_dom_sf"/>
</dbReference>
<evidence type="ECO:0000256" key="3">
    <source>
        <dbReference type="SAM" id="Coils"/>
    </source>
</evidence>
<dbReference type="RefSeq" id="WP_346823687.1">
    <property type="nucleotide sequence ID" value="NZ_JBDKWZ010000017.1"/>
</dbReference>
<dbReference type="SMART" id="SM00935">
    <property type="entry name" value="OmpH"/>
    <property type="match status" value="1"/>
</dbReference>
<dbReference type="Gene3D" id="3.30.910.20">
    <property type="entry name" value="Skp domain"/>
    <property type="match status" value="1"/>
</dbReference>
<keyword evidence="6" id="KW-1185">Reference proteome</keyword>
<organism evidence="5 6">
    <name type="scientific">Rapidithrix thailandica</name>
    <dbReference type="NCBI Taxonomy" id="413964"/>
    <lineage>
        <taxon>Bacteria</taxon>
        <taxon>Pseudomonadati</taxon>
        <taxon>Bacteroidota</taxon>
        <taxon>Cytophagia</taxon>
        <taxon>Cytophagales</taxon>
        <taxon>Flammeovirgaceae</taxon>
        <taxon>Rapidithrix</taxon>
    </lineage>
</organism>
<feature type="signal peptide" evidence="4">
    <location>
        <begin position="1"/>
        <end position="21"/>
    </location>
</feature>
<reference evidence="5 6" key="1">
    <citation type="submission" date="2024-04" db="EMBL/GenBank/DDBJ databases">
        <title>Novel genus in family Flammeovirgaceae.</title>
        <authorList>
            <person name="Nguyen T.H."/>
            <person name="Vuong T.Q."/>
            <person name="Le H."/>
            <person name="Kim S.-G."/>
        </authorList>
    </citation>
    <scope>NUCLEOTIDE SEQUENCE [LARGE SCALE GENOMIC DNA]</scope>
    <source>
        <strain evidence="5 6">JCM 23209</strain>
    </source>
</reference>
<dbReference type="GO" id="GO:0051082">
    <property type="term" value="F:unfolded protein binding"/>
    <property type="evidence" value="ECO:0007669"/>
    <property type="project" value="InterPro"/>
</dbReference>
<evidence type="ECO:0000256" key="4">
    <source>
        <dbReference type="SAM" id="SignalP"/>
    </source>
</evidence>
<name>A0AAW9S425_9BACT</name>
<evidence type="ECO:0000313" key="6">
    <source>
        <dbReference type="Proteomes" id="UP001403385"/>
    </source>
</evidence>
<comment type="caution">
    <text evidence="5">The sequence shown here is derived from an EMBL/GenBank/DDBJ whole genome shotgun (WGS) entry which is preliminary data.</text>
</comment>
<dbReference type="PANTHER" id="PTHR35089:SF1">
    <property type="entry name" value="CHAPERONE PROTEIN SKP"/>
    <property type="match status" value="1"/>
</dbReference>
<evidence type="ECO:0000313" key="5">
    <source>
        <dbReference type="EMBL" id="MEN7550907.1"/>
    </source>
</evidence>
<evidence type="ECO:0000256" key="1">
    <source>
        <dbReference type="ARBA" id="ARBA00009091"/>
    </source>
</evidence>
<dbReference type="InterPro" id="IPR005632">
    <property type="entry name" value="Chaperone_Skp"/>
</dbReference>
<keyword evidence="3" id="KW-0175">Coiled coil</keyword>
<evidence type="ECO:0000256" key="2">
    <source>
        <dbReference type="ARBA" id="ARBA00022729"/>
    </source>
</evidence>
<gene>
    <name evidence="5" type="ORF">AAG747_23505</name>
</gene>
<comment type="similarity">
    <text evidence="1">Belongs to the Skp family.</text>
</comment>
<dbReference type="SUPFAM" id="SSF111384">
    <property type="entry name" value="OmpH-like"/>
    <property type="match status" value="1"/>
</dbReference>
<dbReference type="GO" id="GO:0050821">
    <property type="term" value="P:protein stabilization"/>
    <property type="evidence" value="ECO:0007669"/>
    <property type="project" value="TreeGrafter"/>
</dbReference>
<keyword evidence="2 4" id="KW-0732">Signal</keyword>
<dbReference type="Pfam" id="PF03938">
    <property type="entry name" value="OmpH"/>
    <property type="match status" value="1"/>
</dbReference>
<sequence length="173" mass="19653">MKQKFLFTLLTCMIAVTGVFAQGQKFGYVNADSVLQAHPKFENQKKVLETYGKQLQTTLQDKEKELQAKIADYQQNAAGWIPDVLQEKEKEIQRLQQEYQQFNVSANQKLGMKEQELLSPLSADIEKAIQSVAKEKGFDFILRQELFLFSNPVYDITGDVITKVKQAASASNN</sequence>
<feature type="chain" id="PRO_5043398790" evidence="4">
    <location>
        <begin position="22"/>
        <end position="173"/>
    </location>
</feature>
<dbReference type="Proteomes" id="UP001403385">
    <property type="component" value="Unassembled WGS sequence"/>
</dbReference>
<dbReference type="EMBL" id="JBDKWZ010000017">
    <property type="protein sequence ID" value="MEN7550907.1"/>
    <property type="molecule type" value="Genomic_DNA"/>
</dbReference>
<dbReference type="AlphaFoldDB" id="A0AAW9S425"/>
<accession>A0AAW9S425</accession>
<proteinExistence type="inferred from homology"/>